<name>A0A0J8B766_BETVV</name>
<dbReference type="Gramene" id="KMS97079">
    <property type="protein sequence ID" value="KMS97079"/>
    <property type="gene ID" value="BVRB_7g178610"/>
</dbReference>
<proteinExistence type="predicted"/>
<evidence type="ECO:0000313" key="2">
    <source>
        <dbReference type="Proteomes" id="UP000035740"/>
    </source>
</evidence>
<dbReference type="EMBL" id="KQ090341">
    <property type="protein sequence ID" value="KMS97079.1"/>
    <property type="molecule type" value="Genomic_DNA"/>
</dbReference>
<sequence length="52" mass="6008">MASWQWQNRNSNAFVFVRLRTASVRRVDCRASLPCRKERGCRPPVTVDAMSP</sequence>
<evidence type="ECO:0000313" key="1">
    <source>
        <dbReference type="EMBL" id="KMS97079.1"/>
    </source>
</evidence>
<protein>
    <submittedName>
        <fullName evidence="1">Uncharacterized protein</fullName>
    </submittedName>
</protein>
<accession>A0A0J8B766</accession>
<keyword evidence="2" id="KW-1185">Reference proteome</keyword>
<gene>
    <name evidence="1" type="ORF">BVRB_7g178610</name>
</gene>
<dbReference type="Proteomes" id="UP000035740">
    <property type="component" value="Unassembled WGS sequence"/>
</dbReference>
<organism evidence="1 2">
    <name type="scientific">Beta vulgaris subsp. vulgaris</name>
    <name type="common">Beet</name>
    <dbReference type="NCBI Taxonomy" id="3555"/>
    <lineage>
        <taxon>Eukaryota</taxon>
        <taxon>Viridiplantae</taxon>
        <taxon>Streptophyta</taxon>
        <taxon>Embryophyta</taxon>
        <taxon>Tracheophyta</taxon>
        <taxon>Spermatophyta</taxon>
        <taxon>Magnoliopsida</taxon>
        <taxon>eudicotyledons</taxon>
        <taxon>Gunneridae</taxon>
        <taxon>Pentapetalae</taxon>
        <taxon>Caryophyllales</taxon>
        <taxon>Chenopodiaceae</taxon>
        <taxon>Betoideae</taxon>
        <taxon>Beta</taxon>
    </lineage>
</organism>
<reference evidence="1 2" key="1">
    <citation type="journal article" date="2014" name="Nature">
        <title>The genome of the recently domesticated crop plant sugar beet (Beta vulgaris).</title>
        <authorList>
            <person name="Dohm J.C."/>
            <person name="Minoche A.E."/>
            <person name="Holtgrawe D."/>
            <person name="Capella-Gutierrez S."/>
            <person name="Zakrzewski F."/>
            <person name="Tafer H."/>
            <person name="Rupp O."/>
            <person name="Sorensen T.R."/>
            <person name="Stracke R."/>
            <person name="Reinhardt R."/>
            <person name="Goesmann A."/>
            <person name="Kraft T."/>
            <person name="Schulz B."/>
            <person name="Stadler P.F."/>
            <person name="Schmidt T."/>
            <person name="Gabaldon T."/>
            <person name="Lehrach H."/>
            <person name="Weisshaar B."/>
            <person name="Himmelbauer H."/>
        </authorList>
    </citation>
    <scope>NUCLEOTIDE SEQUENCE [LARGE SCALE GENOMIC DNA]</scope>
    <source>
        <tissue evidence="1">Taproot</tissue>
    </source>
</reference>
<dbReference type="AlphaFoldDB" id="A0A0J8B766"/>